<dbReference type="Proteomes" id="UP000243217">
    <property type="component" value="Unassembled WGS sequence"/>
</dbReference>
<dbReference type="EMBL" id="JNBS01000545">
    <property type="protein sequence ID" value="OQS04822.1"/>
    <property type="molecule type" value="Genomic_DNA"/>
</dbReference>
<evidence type="ECO:0000313" key="2">
    <source>
        <dbReference type="Proteomes" id="UP000243217"/>
    </source>
</evidence>
<evidence type="ECO:0000313" key="1">
    <source>
        <dbReference type="EMBL" id="OQS04822.1"/>
    </source>
</evidence>
<protein>
    <submittedName>
        <fullName evidence="1">Uncharacterized protein</fullName>
    </submittedName>
</protein>
<sequence>MNGDLVNVVAIRFATDNQYLLLSNIRVNDEPEGPKNTIENVLKQLTERFQLVFQIVKAKLPKTKLCEAINLASEGFVCLVYGEYQVLGTTEWRLVFLVVHENGHVAVISGFEVCYQPSISIETLARAASYPKVLGVPDLY</sequence>
<organism evidence="1 2">
    <name type="scientific">Thraustotheca clavata</name>
    <dbReference type="NCBI Taxonomy" id="74557"/>
    <lineage>
        <taxon>Eukaryota</taxon>
        <taxon>Sar</taxon>
        <taxon>Stramenopiles</taxon>
        <taxon>Oomycota</taxon>
        <taxon>Saprolegniomycetes</taxon>
        <taxon>Saprolegniales</taxon>
        <taxon>Achlyaceae</taxon>
        <taxon>Thraustotheca</taxon>
    </lineage>
</organism>
<dbReference type="AlphaFoldDB" id="A0A1W0A3G0"/>
<gene>
    <name evidence="1" type="ORF">THRCLA_20787</name>
</gene>
<keyword evidence="2" id="KW-1185">Reference proteome</keyword>
<name>A0A1W0A3G0_9STRA</name>
<comment type="caution">
    <text evidence="1">The sequence shown here is derived from an EMBL/GenBank/DDBJ whole genome shotgun (WGS) entry which is preliminary data.</text>
</comment>
<reference evidence="1 2" key="1">
    <citation type="journal article" date="2014" name="Genome Biol. Evol.">
        <title>The secreted proteins of Achlya hypogyna and Thraustotheca clavata identify the ancestral oomycete secretome and reveal gene acquisitions by horizontal gene transfer.</title>
        <authorList>
            <person name="Misner I."/>
            <person name="Blouin N."/>
            <person name="Leonard G."/>
            <person name="Richards T.A."/>
            <person name="Lane C.E."/>
        </authorList>
    </citation>
    <scope>NUCLEOTIDE SEQUENCE [LARGE SCALE GENOMIC DNA]</scope>
    <source>
        <strain evidence="1 2">ATCC 34112</strain>
    </source>
</reference>
<proteinExistence type="predicted"/>
<accession>A0A1W0A3G0</accession>